<sequence>MVVLVVLDVVMYLWQNYGLVVWSLGFRRVQFETNNLENLVADRVVALCHDSLSGSMVFDSVHVELAELVRKEAFST</sequence>
<evidence type="ECO:0000313" key="1">
    <source>
        <dbReference type="EMBL" id="KAK8476596.1"/>
    </source>
</evidence>
<protein>
    <submittedName>
        <fullName evidence="1">Uncharacterized protein</fullName>
    </submittedName>
</protein>
<gene>
    <name evidence="1" type="ORF">V6N11_068431</name>
</gene>
<proteinExistence type="predicted"/>
<evidence type="ECO:0000313" key="2">
    <source>
        <dbReference type="Proteomes" id="UP001396334"/>
    </source>
</evidence>
<dbReference type="Proteomes" id="UP001396334">
    <property type="component" value="Unassembled WGS sequence"/>
</dbReference>
<organism evidence="1 2">
    <name type="scientific">Hibiscus sabdariffa</name>
    <name type="common">roselle</name>
    <dbReference type="NCBI Taxonomy" id="183260"/>
    <lineage>
        <taxon>Eukaryota</taxon>
        <taxon>Viridiplantae</taxon>
        <taxon>Streptophyta</taxon>
        <taxon>Embryophyta</taxon>
        <taxon>Tracheophyta</taxon>
        <taxon>Spermatophyta</taxon>
        <taxon>Magnoliopsida</taxon>
        <taxon>eudicotyledons</taxon>
        <taxon>Gunneridae</taxon>
        <taxon>Pentapetalae</taxon>
        <taxon>rosids</taxon>
        <taxon>malvids</taxon>
        <taxon>Malvales</taxon>
        <taxon>Malvaceae</taxon>
        <taxon>Malvoideae</taxon>
        <taxon>Hibiscus</taxon>
    </lineage>
</organism>
<comment type="caution">
    <text evidence="1">The sequence shown here is derived from an EMBL/GenBank/DDBJ whole genome shotgun (WGS) entry which is preliminary data.</text>
</comment>
<keyword evidence="2" id="KW-1185">Reference proteome</keyword>
<accession>A0ABR1Z9G2</accession>
<name>A0ABR1Z9G2_9ROSI</name>
<reference evidence="1 2" key="1">
    <citation type="journal article" date="2024" name="G3 (Bethesda)">
        <title>Genome assembly of Hibiscus sabdariffa L. provides insights into metabolisms of medicinal natural products.</title>
        <authorList>
            <person name="Kim T."/>
        </authorList>
    </citation>
    <scope>NUCLEOTIDE SEQUENCE [LARGE SCALE GENOMIC DNA]</scope>
    <source>
        <strain evidence="1">TK-2024</strain>
        <tissue evidence="1">Old leaves</tissue>
    </source>
</reference>
<dbReference type="EMBL" id="JBBPBN010002151">
    <property type="protein sequence ID" value="KAK8476596.1"/>
    <property type="molecule type" value="Genomic_DNA"/>
</dbReference>